<accession>A0ABT6H617</accession>
<evidence type="ECO:0000313" key="9">
    <source>
        <dbReference type="EMBL" id="MDG5754678.1"/>
    </source>
</evidence>
<feature type="transmembrane region" description="Helical" evidence="7">
    <location>
        <begin position="217"/>
        <end position="239"/>
    </location>
</feature>
<comment type="subcellular location">
    <subcellularLocation>
        <location evidence="1 7">Cell membrane</location>
        <topology evidence="1 7">Multi-pass membrane protein</topology>
    </subcellularLocation>
</comment>
<keyword evidence="4 7" id="KW-0812">Transmembrane</keyword>
<name>A0ABT6H617_9BACI</name>
<dbReference type="PANTHER" id="PTHR30193:SF37">
    <property type="entry name" value="INNER MEMBRANE ABC TRANSPORTER PERMEASE PROTEIN YCJO"/>
    <property type="match status" value="1"/>
</dbReference>
<comment type="similarity">
    <text evidence="7">Belongs to the binding-protein-dependent transport system permease family.</text>
</comment>
<feature type="transmembrane region" description="Helical" evidence="7">
    <location>
        <begin position="277"/>
        <end position="299"/>
    </location>
</feature>
<evidence type="ECO:0000256" key="2">
    <source>
        <dbReference type="ARBA" id="ARBA00022448"/>
    </source>
</evidence>
<keyword evidence="2 7" id="KW-0813">Transport</keyword>
<dbReference type="PANTHER" id="PTHR30193">
    <property type="entry name" value="ABC TRANSPORTER PERMEASE PROTEIN"/>
    <property type="match status" value="1"/>
</dbReference>
<keyword evidence="10" id="KW-1185">Reference proteome</keyword>
<evidence type="ECO:0000259" key="8">
    <source>
        <dbReference type="PROSITE" id="PS50928"/>
    </source>
</evidence>
<feature type="transmembrane region" description="Helical" evidence="7">
    <location>
        <begin position="127"/>
        <end position="149"/>
    </location>
</feature>
<evidence type="ECO:0000256" key="7">
    <source>
        <dbReference type="RuleBase" id="RU363032"/>
    </source>
</evidence>
<sequence length="309" mass="34745">MQGSTVTDKRAVKAKSHKQTVNIKRLFKHLEPYIYLLPAFLIFFLFVYYPFFKTIVTSFQLTNIAGKAVEFVGLKNYKELFLSPEFHNSLLVTVTFVVLMCVPAILGGLGLALLAQQKLKGIGAIRMMYAMPMAVSTSCAAVIWTMMYHPSIGVVNYILGKEIPWLSDSTYALLAVALVTAWMQMGFNFILLLAGLQSIPKEYYESAAIDGAGYWYTLWKITLPTLSPTLFFVVVINIIESFQAFGQVNIMTGGGPANSTNVLVYTIYQQAFLNNRFGLASATSIVLFLLMLIVTLIQFRYEKKWVFYK</sequence>
<organism evidence="9 10">
    <name type="scientific">Ectobacillus antri</name>
    <dbReference type="NCBI Taxonomy" id="2486280"/>
    <lineage>
        <taxon>Bacteria</taxon>
        <taxon>Bacillati</taxon>
        <taxon>Bacillota</taxon>
        <taxon>Bacilli</taxon>
        <taxon>Bacillales</taxon>
        <taxon>Bacillaceae</taxon>
        <taxon>Ectobacillus</taxon>
    </lineage>
</organism>
<dbReference type="EMBL" id="JARULN010000011">
    <property type="protein sequence ID" value="MDG5754678.1"/>
    <property type="molecule type" value="Genomic_DNA"/>
</dbReference>
<evidence type="ECO:0000313" key="10">
    <source>
        <dbReference type="Proteomes" id="UP001218246"/>
    </source>
</evidence>
<proteinExistence type="inferred from homology"/>
<dbReference type="SUPFAM" id="SSF161098">
    <property type="entry name" value="MetI-like"/>
    <property type="match status" value="1"/>
</dbReference>
<feature type="domain" description="ABC transmembrane type-1" evidence="8">
    <location>
        <begin position="90"/>
        <end position="298"/>
    </location>
</feature>
<evidence type="ECO:0000256" key="3">
    <source>
        <dbReference type="ARBA" id="ARBA00022475"/>
    </source>
</evidence>
<reference evidence="9 10" key="1">
    <citation type="submission" date="2023-04" db="EMBL/GenBank/DDBJ databases">
        <title>Ectobacillus antri isolated from activated sludge.</title>
        <authorList>
            <person name="Yan P."/>
            <person name="Liu X."/>
        </authorList>
    </citation>
    <scope>NUCLEOTIDE SEQUENCE [LARGE SCALE GENOMIC DNA]</scope>
    <source>
        <strain evidence="9 10">C18H</strain>
    </source>
</reference>
<dbReference type="InterPro" id="IPR035906">
    <property type="entry name" value="MetI-like_sf"/>
</dbReference>
<evidence type="ECO:0000256" key="6">
    <source>
        <dbReference type="ARBA" id="ARBA00023136"/>
    </source>
</evidence>
<dbReference type="InterPro" id="IPR000515">
    <property type="entry name" value="MetI-like"/>
</dbReference>
<dbReference type="Proteomes" id="UP001218246">
    <property type="component" value="Unassembled WGS sequence"/>
</dbReference>
<evidence type="ECO:0000256" key="4">
    <source>
        <dbReference type="ARBA" id="ARBA00022692"/>
    </source>
</evidence>
<keyword evidence="3" id="KW-1003">Cell membrane</keyword>
<feature type="transmembrane region" description="Helical" evidence="7">
    <location>
        <begin position="169"/>
        <end position="196"/>
    </location>
</feature>
<evidence type="ECO:0000256" key="1">
    <source>
        <dbReference type="ARBA" id="ARBA00004651"/>
    </source>
</evidence>
<comment type="caution">
    <text evidence="9">The sequence shown here is derived from an EMBL/GenBank/DDBJ whole genome shotgun (WGS) entry which is preliminary data.</text>
</comment>
<protein>
    <submittedName>
        <fullName evidence="9">Sugar ABC transporter permease</fullName>
    </submittedName>
</protein>
<dbReference type="Gene3D" id="1.10.3720.10">
    <property type="entry name" value="MetI-like"/>
    <property type="match status" value="1"/>
</dbReference>
<feature type="transmembrane region" description="Helical" evidence="7">
    <location>
        <begin position="33"/>
        <end position="51"/>
    </location>
</feature>
<dbReference type="Pfam" id="PF00528">
    <property type="entry name" value="BPD_transp_1"/>
    <property type="match status" value="1"/>
</dbReference>
<gene>
    <name evidence="9" type="ORF">P6P90_11935</name>
</gene>
<dbReference type="RefSeq" id="WP_278018391.1">
    <property type="nucleotide sequence ID" value="NZ_JARRRY010000011.1"/>
</dbReference>
<keyword evidence="5 7" id="KW-1133">Transmembrane helix</keyword>
<dbReference type="InterPro" id="IPR051393">
    <property type="entry name" value="ABC_transporter_permease"/>
</dbReference>
<keyword evidence="6 7" id="KW-0472">Membrane</keyword>
<feature type="transmembrane region" description="Helical" evidence="7">
    <location>
        <begin position="90"/>
        <end position="115"/>
    </location>
</feature>
<evidence type="ECO:0000256" key="5">
    <source>
        <dbReference type="ARBA" id="ARBA00022989"/>
    </source>
</evidence>
<dbReference type="PROSITE" id="PS50928">
    <property type="entry name" value="ABC_TM1"/>
    <property type="match status" value="1"/>
</dbReference>
<dbReference type="CDD" id="cd06261">
    <property type="entry name" value="TM_PBP2"/>
    <property type="match status" value="1"/>
</dbReference>